<sequence length="304" mass="34487">MIAEEIRGAVHQLKVERDTWQAVALQYKSALKAQTMRFQELQDVCFVTQAELENERAQSRRLNAISDDGERQYPRPVDGAADMQTSGSFGTAVLYPSRKIGHERSPSDECTNALFIPVQQCVEQRNYGSALIELERLLRGPLSPKARAEGLLLKSGILRAAGPDELFEALAACSEALELCDRLSELESFLPRIQYQRGILYYQLRMLHQSREAFSAVRESDKLSATAAEYVRSCDDELSTYRATTRRSGFEEKRSFDQGLLIHLDEKLDMKRRRTSAQLRMRAAAKAKRMSLPHRWVGSKNDAI</sequence>
<organism evidence="1 2">
    <name type="scientific">Paraphoma chrysanthemicola</name>
    <dbReference type="NCBI Taxonomy" id="798071"/>
    <lineage>
        <taxon>Eukaryota</taxon>
        <taxon>Fungi</taxon>
        <taxon>Dikarya</taxon>
        <taxon>Ascomycota</taxon>
        <taxon>Pezizomycotina</taxon>
        <taxon>Dothideomycetes</taxon>
        <taxon>Pleosporomycetidae</taxon>
        <taxon>Pleosporales</taxon>
        <taxon>Pleosporineae</taxon>
        <taxon>Phaeosphaeriaceae</taxon>
        <taxon>Paraphoma</taxon>
    </lineage>
</organism>
<gene>
    <name evidence="1" type="ORF">FB567DRAFT_321910</name>
</gene>
<keyword evidence="2" id="KW-1185">Reference proteome</keyword>
<reference evidence="1" key="1">
    <citation type="journal article" date="2021" name="Nat. Commun.">
        <title>Genetic determinants of endophytism in the Arabidopsis root mycobiome.</title>
        <authorList>
            <person name="Mesny F."/>
            <person name="Miyauchi S."/>
            <person name="Thiergart T."/>
            <person name="Pickel B."/>
            <person name="Atanasova L."/>
            <person name="Karlsson M."/>
            <person name="Huettel B."/>
            <person name="Barry K.W."/>
            <person name="Haridas S."/>
            <person name="Chen C."/>
            <person name="Bauer D."/>
            <person name="Andreopoulos W."/>
            <person name="Pangilinan J."/>
            <person name="LaButti K."/>
            <person name="Riley R."/>
            <person name="Lipzen A."/>
            <person name="Clum A."/>
            <person name="Drula E."/>
            <person name="Henrissat B."/>
            <person name="Kohler A."/>
            <person name="Grigoriev I.V."/>
            <person name="Martin F.M."/>
            <person name="Hacquard S."/>
        </authorList>
    </citation>
    <scope>NUCLEOTIDE SEQUENCE</scope>
    <source>
        <strain evidence="1">MPI-SDFR-AT-0120</strain>
    </source>
</reference>
<dbReference type="InterPro" id="IPR011990">
    <property type="entry name" value="TPR-like_helical_dom_sf"/>
</dbReference>
<evidence type="ECO:0000313" key="2">
    <source>
        <dbReference type="Proteomes" id="UP000813461"/>
    </source>
</evidence>
<protein>
    <submittedName>
        <fullName evidence="1">Uncharacterized protein</fullName>
    </submittedName>
</protein>
<dbReference type="Proteomes" id="UP000813461">
    <property type="component" value="Unassembled WGS sequence"/>
</dbReference>
<dbReference type="SUPFAM" id="SSF48452">
    <property type="entry name" value="TPR-like"/>
    <property type="match status" value="1"/>
</dbReference>
<dbReference type="Gene3D" id="1.25.40.10">
    <property type="entry name" value="Tetratricopeptide repeat domain"/>
    <property type="match status" value="1"/>
</dbReference>
<dbReference type="OrthoDB" id="3791184at2759"/>
<comment type="caution">
    <text evidence="1">The sequence shown here is derived from an EMBL/GenBank/DDBJ whole genome shotgun (WGS) entry which is preliminary data.</text>
</comment>
<dbReference type="AlphaFoldDB" id="A0A8K0W098"/>
<name>A0A8K0W098_9PLEO</name>
<proteinExistence type="predicted"/>
<dbReference type="EMBL" id="JAGMVJ010000007">
    <property type="protein sequence ID" value="KAH7088974.1"/>
    <property type="molecule type" value="Genomic_DNA"/>
</dbReference>
<evidence type="ECO:0000313" key="1">
    <source>
        <dbReference type="EMBL" id="KAH7088974.1"/>
    </source>
</evidence>
<accession>A0A8K0W098</accession>